<evidence type="ECO:0008006" key="4">
    <source>
        <dbReference type="Google" id="ProtNLM"/>
    </source>
</evidence>
<reference evidence="2 3" key="1">
    <citation type="submission" date="2021-03" db="EMBL/GenBank/DDBJ databases">
        <title>Genomic Encyclopedia of Type Strains, Phase IV (KMG-IV): sequencing the most valuable type-strain genomes for metagenomic binning, comparative biology and taxonomic classification.</title>
        <authorList>
            <person name="Goeker M."/>
        </authorList>
    </citation>
    <scope>NUCLEOTIDE SEQUENCE [LARGE SCALE GENOMIC DNA]</scope>
    <source>
        <strain evidence="2 3">DSM 27138</strain>
    </source>
</reference>
<dbReference type="EMBL" id="JAGGLG010000010">
    <property type="protein sequence ID" value="MBP2018197.1"/>
    <property type="molecule type" value="Genomic_DNA"/>
</dbReference>
<proteinExistence type="predicted"/>
<name>A0ABS4JRN8_9FIRM</name>
<gene>
    <name evidence="2" type="ORF">J2Z79_001596</name>
</gene>
<accession>A0ABS4JRN8</accession>
<evidence type="ECO:0000313" key="3">
    <source>
        <dbReference type="Proteomes" id="UP001519289"/>
    </source>
</evidence>
<comment type="caution">
    <text evidence="2">The sequence shown here is derived from an EMBL/GenBank/DDBJ whole genome shotgun (WGS) entry which is preliminary data.</text>
</comment>
<feature type="region of interest" description="Disordered" evidence="1">
    <location>
        <begin position="1"/>
        <end position="61"/>
    </location>
</feature>
<feature type="compositionally biased region" description="Basic and acidic residues" evidence="1">
    <location>
        <begin position="13"/>
        <end position="27"/>
    </location>
</feature>
<keyword evidence="3" id="KW-1185">Reference proteome</keyword>
<sequence>MSQGQPPRGRTGQKVEDPGTYKCEDNSRWTYNVGDEFRECPSTGKPTVWEKTSEPDHADSR</sequence>
<dbReference type="RefSeq" id="WP_209466328.1">
    <property type="nucleotide sequence ID" value="NZ_JAGGLG010000010.1"/>
</dbReference>
<evidence type="ECO:0000313" key="2">
    <source>
        <dbReference type="EMBL" id="MBP2018197.1"/>
    </source>
</evidence>
<organism evidence="2 3">
    <name type="scientific">Symbiobacterium terraclitae</name>
    <dbReference type="NCBI Taxonomy" id="557451"/>
    <lineage>
        <taxon>Bacteria</taxon>
        <taxon>Bacillati</taxon>
        <taxon>Bacillota</taxon>
        <taxon>Clostridia</taxon>
        <taxon>Eubacteriales</taxon>
        <taxon>Symbiobacteriaceae</taxon>
        <taxon>Symbiobacterium</taxon>
    </lineage>
</organism>
<dbReference type="Proteomes" id="UP001519289">
    <property type="component" value="Unassembled WGS sequence"/>
</dbReference>
<feature type="compositionally biased region" description="Basic and acidic residues" evidence="1">
    <location>
        <begin position="51"/>
        <end position="61"/>
    </location>
</feature>
<evidence type="ECO:0000256" key="1">
    <source>
        <dbReference type="SAM" id="MobiDB-lite"/>
    </source>
</evidence>
<protein>
    <recommendedName>
        <fullName evidence="4">Chitin-binding type-3 domain-containing protein</fullName>
    </recommendedName>
</protein>